<dbReference type="InterPro" id="IPR050696">
    <property type="entry name" value="FtsA/MreB"/>
</dbReference>
<dbReference type="NCBIfam" id="TIGR01175">
    <property type="entry name" value="pilM"/>
    <property type="match status" value="1"/>
</dbReference>
<dbReference type="PIRSF" id="PIRSF019169">
    <property type="entry name" value="PilM"/>
    <property type="match status" value="1"/>
</dbReference>
<dbReference type="GeneID" id="67180568"/>
<dbReference type="InterPro" id="IPR003494">
    <property type="entry name" value="SHS2_FtsA"/>
</dbReference>
<dbReference type="eggNOG" id="COG4972">
    <property type="taxonomic scope" value="Bacteria"/>
</dbReference>
<dbReference type="AlphaFoldDB" id="E1SMH5"/>
<dbReference type="Pfam" id="PF11104">
    <property type="entry name" value="PilM_2"/>
    <property type="match status" value="1"/>
</dbReference>
<name>E1SMH5_FERBD</name>
<evidence type="ECO:0000313" key="2">
    <source>
        <dbReference type="EMBL" id="ADN74530.1"/>
    </source>
</evidence>
<dbReference type="KEGG" id="fbl:Fbal_0316"/>
<dbReference type="OrthoDB" id="9773403at2"/>
<gene>
    <name evidence="2" type="ordered locus">Fbal_0316</name>
</gene>
<dbReference type="SMART" id="SM00842">
    <property type="entry name" value="FtsA"/>
    <property type="match status" value="1"/>
</dbReference>
<dbReference type="PANTHER" id="PTHR32432:SF3">
    <property type="entry name" value="ETHANOLAMINE UTILIZATION PROTEIN EUTJ"/>
    <property type="match status" value="1"/>
</dbReference>
<dbReference type="Proteomes" id="UP000006683">
    <property type="component" value="Chromosome"/>
</dbReference>
<dbReference type="RefSeq" id="WP_013343836.1">
    <property type="nucleotide sequence ID" value="NC_014541.1"/>
</dbReference>
<dbReference type="EMBL" id="CP002209">
    <property type="protein sequence ID" value="ADN74530.1"/>
    <property type="molecule type" value="Genomic_DNA"/>
</dbReference>
<dbReference type="InterPro" id="IPR043129">
    <property type="entry name" value="ATPase_NBD"/>
</dbReference>
<dbReference type="SUPFAM" id="SSF53067">
    <property type="entry name" value="Actin-like ATPase domain"/>
    <property type="match status" value="2"/>
</dbReference>
<keyword evidence="3" id="KW-1185">Reference proteome</keyword>
<organism evidence="2 3">
    <name type="scientific">Ferrimonas balearica (strain DSM 9799 / CCM 4581 / KCTC 23876 / PAT)</name>
    <dbReference type="NCBI Taxonomy" id="550540"/>
    <lineage>
        <taxon>Bacteria</taxon>
        <taxon>Pseudomonadati</taxon>
        <taxon>Pseudomonadota</taxon>
        <taxon>Gammaproteobacteria</taxon>
        <taxon>Alteromonadales</taxon>
        <taxon>Ferrimonadaceae</taxon>
        <taxon>Ferrimonas</taxon>
    </lineage>
</organism>
<accession>E1SMH5</accession>
<evidence type="ECO:0000313" key="3">
    <source>
        <dbReference type="Proteomes" id="UP000006683"/>
    </source>
</evidence>
<protein>
    <submittedName>
        <fullName evidence="2">Type IV pilus assembly protein PilM</fullName>
    </submittedName>
</protein>
<dbReference type="PANTHER" id="PTHR32432">
    <property type="entry name" value="CELL DIVISION PROTEIN FTSA-RELATED"/>
    <property type="match status" value="1"/>
</dbReference>
<dbReference type="Gene3D" id="3.30.1490.300">
    <property type="match status" value="1"/>
</dbReference>
<reference evidence="2 3" key="1">
    <citation type="journal article" date="2010" name="Stand. Genomic Sci.">
        <title>Complete genome sequence of Ferrimonas balearica type strain (PAT).</title>
        <authorList>
            <person name="Nolan M."/>
            <person name="Sikorski J."/>
            <person name="Davenport K."/>
            <person name="Lucas S."/>
            <person name="Glavina Del Rio T."/>
            <person name="Tice H."/>
            <person name="Cheng J."/>
            <person name="Goodwin L."/>
            <person name="Pitluck S."/>
            <person name="Liolios K."/>
            <person name="Ivanova N."/>
            <person name="Mavromatis K."/>
            <person name="Ovchinnikova G."/>
            <person name="Pati A."/>
            <person name="Chen A."/>
            <person name="Palaniappan K."/>
            <person name="Land M."/>
            <person name="Hauser L."/>
            <person name="Chang Y."/>
            <person name="Jeffries C."/>
            <person name="Tapia R."/>
            <person name="Brettin T."/>
            <person name="Detter J."/>
            <person name="Han C."/>
            <person name="Yasawong M."/>
            <person name="Rohde M."/>
            <person name="Tindall B."/>
            <person name="Goker M."/>
            <person name="Woyke T."/>
            <person name="Bristow J."/>
            <person name="Eisen J."/>
            <person name="Markowitz V."/>
            <person name="Hugenholtz P."/>
            <person name="Kyrpides N."/>
            <person name="Klenk H."/>
            <person name="Lapidus A."/>
        </authorList>
    </citation>
    <scope>NUCLEOTIDE SEQUENCE [LARGE SCALE GENOMIC DNA]</scope>
    <source>
        <strain evidence="3">DSM 9799 / CCM 4581 / KCTC 23876 / PAT</strain>
    </source>
</reference>
<dbReference type="STRING" id="550540.Fbal_0316"/>
<feature type="domain" description="SHS2" evidence="1">
    <location>
        <begin position="13"/>
        <end position="180"/>
    </location>
</feature>
<dbReference type="InterPro" id="IPR005883">
    <property type="entry name" value="PilM"/>
</dbReference>
<dbReference type="Gene3D" id="3.30.420.40">
    <property type="match status" value="2"/>
</dbReference>
<sequence>MLSKLFKPRLPRMVGVDIGSREVKAILLAETPDGYQVDGVGKVPLPRGAVVDREIKDPVAVGTAMAQLRAQLPKDVKFGAASVSGSTVMTKVIQMDGSLSDEELEAQIEIEADNLIPYPLEEVNIDFQTLNINDNDAGKVDVLLAACRSDNVDSRVDALDSAELDAKVIDIEGYALGRSAKLVAKQVPGGLTGQVVALVDLGASMTTFSIVDNGETVFIREQAFGGEQFTQSILSYYGMSYDEAEAAKVNNELPRNYVFEVLAPFQTQLLQQIRRTLQIYCNASGKEKVDCLILSGGSAAIEGLTTLLSNELSIPVEIANPFTGSVTVKESLRRQLESDFPRYMVACGLALRSFEPWHT</sequence>
<dbReference type="GO" id="GO:0051301">
    <property type="term" value="P:cell division"/>
    <property type="evidence" value="ECO:0007669"/>
    <property type="project" value="InterPro"/>
</dbReference>
<evidence type="ECO:0000259" key="1">
    <source>
        <dbReference type="SMART" id="SM00842"/>
    </source>
</evidence>
<dbReference type="HOGENOM" id="CLU_050686_1_0_6"/>
<dbReference type="CDD" id="cd24049">
    <property type="entry name" value="ASKHA_NBD_PilM"/>
    <property type="match status" value="1"/>
</dbReference>
<proteinExistence type="predicted"/>